<reference evidence="2" key="1">
    <citation type="submission" date="2010-11" db="EMBL/GenBank/DDBJ databases">
        <title>N-linked Glycosylation Genes Found in Metagenome from Hydrothermal Vent Environment.</title>
        <authorList>
            <person name="Xie W."/>
            <person name="Wu S."/>
            <person name="Chen S."/>
            <person name="Xu A."/>
        </authorList>
    </citation>
    <scope>NUCLEOTIDE SEQUENCE</scope>
</reference>
<dbReference type="AlphaFoldDB" id="K7NA15"/>
<organism evidence="2">
    <name type="scientific">uncultured organism</name>
    <dbReference type="NCBI Taxonomy" id="155900"/>
    <lineage>
        <taxon>unclassified sequences</taxon>
        <taxon>environmental samples</taxon>
    </lineage>
</organism>
<evidence type="ECO:0000256" key="1">
    <source>
        <dbReference type="SAM" id="MobiDB-lite"/>
    </source>
</evidence>
<protein>
    <submittedName>
        <fullName evidence="2">Beta-N-acetylglucosaminidase</fullName>
    </submittedName>
</protein>
<feature type="compositionally biased region" description="Low complexity" evidence="1">
    <location>
        <begin position="58"/>
        <end position="71"/>
    </location>
</feature>
<sequence length="336" mass="36866">MSRAGPRVSVRQARARFTGYRSSSRPWYASFRMTERREGDEAEETAVEDDASPAGQEPDSTSDPDSVPSTDAGDESEPADELEQDSKAEGDASSGDSKERVVAKAEHAEASENARTSRWWLALVALIVVEFWAYGKRADVEICVGKAGVHDFGLVGQERTDANRWSFPRCETRENLGLRGHFDEVVERWHQGRVSRCHAVPAAGRRSIVRPGQGRLDPSGREFVHLALGLPLLHSPALVPAVGYLRTLRLGVRSATTSEWALFPAAAVARDELGLVLAAATLEHRYQESAECREYIADRREVTAKPGAHPFDAAILGARDDEIRDLFGCTHGLGKH</sequence>
<name>K7NA15_9ZZZZ</name>
<feature type="compositionally biased region" description="Acidic residues" evidence="1">
    <location>
        <begin position="40"/>
        <end position="51"/>
    </location>
</feature>
<feature type="region of interest" description="Disordered" evidence="1">
    <location>
        <begin position="1"/>
        <end position="108"/>
    </location>
</feature>
<dbReference type="EMBL" id="HQ629620">
    <property type="protein sequence ID" value="ADT71695.1"/>
    <property type="molecule type" value="Genomic_DNA"/>
</dbReference>
<feature type="compositionally biased region" description="Acidic residues" evidence="1">
    <location>
        <begin position="72"/>
        <end position="83"/>
    </location>
</feature>
<feature type="compositionally biased region" description="Basic and acidic residues" evidence="1">
    <location>
        <begin position="84"/>
        <end position="108"/>
    </location>
</feature>
<evidence type="ECO:0000313" key="2">
    <source>
        <dbReference type="EMBL" id="ADT71695.1"/>
    </source>
</evidence>
<accession>K7NA15</accession>
<proteinExistence type="predicted"/>